<dbReference type="InterPro" id="IPR036397">
    <property type="entry name" value="RNaseH_sf"/>
</dbReference>
<accession>A0A2N9IV19</accession>
<feature type="region of interest" description="Disordered" evidence="2">
    <location>
        <begin position="1766"/>
        <end position="1827"/>
    </location>
</feature>
<dbReference type="Gene3D" id="3.30.420.10">
    <property type="entry name" value="Ribonuclease H-like superfamily/Ribonuclease H"/>
    <property type="match status" value="1"/>
</dbReference>
<feature type="region of interest" description="Disordered" evidence="2">
    <location>
        <begin position="1"/>
        <end position="23"/>
    </location>
</feature>
<dbReference type="CDD" id="cd09272">
    <property type="entry name" value="RNase_HI_RT_Ty1"/>
    <property type="match status" value="2"/>
</dbReference>
<dbReference type="Pfam" id="PF00665">
    <property type="entry name" value="rve"/>
    <property type="match status" value="1"/>
</dbReference>
<evidence type="ECO:0000259" key="4">
    <source>
        <dbReference type="PROSITE" id="PS50994"/>
    </source>
</evidence>
<keyword evidence="1" id="KW-0479">Metal-binding</keyword>
<feature type="domain" description="Integrase catalytic" evidence="4">
    <location>
        <begin position="472"/>
        <end position="638"/>
    </location>
</feature>
<feature type="compositionally biased region" description="Low complexity" evidence="2">
    <location>
        <begin position="1595"/>
        <end position="1607"/>
    </location>
</feature>
<feature type="compositionally biased region" description="Pro residues" evidence="2">
    <location>
        <begin position="1719"/>
        <end position="1737"/>
    </location>
</feature>
<dbReference type="SUPFAM" id="SSF53098">
    <property type="entry name" value="Ribonuclease H-like"/>
    <property type="match status" value="1"/>
</dbReference>
<dbReference type="EMBL" id="OIVN01006265">
    <property type="protein sequence ID" value="SPD29246.1"/>
    <property type="molecule type" value="Genomic_DNA"/>
</dbReference>
<evidence type="ECO:0000256" key="2">
    <source>
        <dbReference type="SAM" id="MobiDB-lite"/>
    </source>
</evidence>
<feature type="region of interest" description="Disordered" evidence="2">
    <location>
        <begin position="1719"/>
        <end position="1746"/>
    </location>
</feature>
<dbReference type="InterPro" id="IPR001878">
    <property type="entry name" value="Znf_CCHC"/>
</dbReference>
<dbReference type="InterPro" id="IPR043502">
    <property type="entry name" value="DNA/RNA_pol_sf"/>
</dbReference>
<gene>
    <name evidence="5" type="ORF">FSB_LOCUS57128</name>
</gene>
<sequence length="2306" mass="256954">MVSEPSMASFSSNTNTTAPNPPLQTSSIQAPLLLLSNMANLMSVKLDSTNFIVWKHQLSSILKAYSMIDFVDRTVPSPSRFLVDIEGNCTTAVNPDFQLWNTRDQALLTLINSTLSFAVLSMVVGHNSAQAVWKTLEHRFTSTSRANILNLKIELHNLKKGLNLLVFQENMALFSSAIRTRNEPVNFEEIMVLLQTEEQSILEISDSGKEMNATMAMFASAAPNNKNFNSQSSFYVNSSQARGRGRNNSQRGRGRFNHNNQYSQPNAPNQSHSQYSQQAQNKPDGSRPQCQICGKLGHQALDCYHRATDHLTANLNNLTVQNPYKGSDQVAVGNGQSIPINNTGNVHKLCTDNNCSCYFDSNKFLIQDLPSGKVLYKGLSRNGLYPIHTHPPSSVSTPSVTASSSVSAFLSSKNKWQLWHQRLGHPSDRVLVSSLPSLSSCMSDRNKHVQHHCKHCLIGKMHKLPFVHSQFQSTQPLELIHSDVWGPAPVNSSNGYKYYLLFVDDFSRFSWLYLLKHKSDVLSIFKSFKAAVENQFSTQIKFLRTDCGGEYTSNEFTAFCSSSGITHQLSCPHTPQQNGIVERKHRHIVECALTLLSHASLPITHWTYAVTTALHLINRLPTPRLSHKSPWEKLFHKPPDISHFRTFGCICFPHLRPYNTHKLQPRTTSCIFLGYPAHTKGYICLDPTTKRVYISRHVLFNESEFLPDLSLSSTPQTEPVTSTFDSLPWLLVMMHTCSPTLNSSSTALETLETLPQSLIFPSSFVESPSPILSTNAVSNSDPIESHSSAASSAPESSLPSTSIPQPPVVNTHPMHTRSKHGIFKPKIFHTTTIDYTQTEPPTHQIASKYPHWCTAMDEEFTALQRQQTWSLVPHPPGKNIVGCKWVFKLKRNSDGSISRYKARLVAKGFHQQHGIDFQETFSPVVKPPTVRLILALAVTYHWPLRQLDVRNAFLHGVLKEEVYMTQPPGYVNPSLPQHVCQLHKSIYGLKQAPRAWFESFTTQLLNLGFISSSADSSLFIYRDGPTIAFLLLYVDDIVLTGNNSSFLTQLIHNLSKVFELKDMGTLSYFLGLQITRSSKGLTLTQTKYATDLLTKHNMLQCSPCKTPCVPNVRLSSTSGEPLTDIHAYRSLVGALHYLTFTRPDLSFAVHQVCQFMNAPTDIHLTAAKRILRYVRGTLDHGLFYTPGPITLSAFTDADWAGDPDDRRSTSGLVVFLGHNPVTWSAKKQLTDLGIYLYDPPILWCDNVSALAIASNPVFHARTKHIEVDFHFIRERVLRKDLQVKFVSTMDQLADIFTKEEPISYESTIPISTMSSSSTETPTLTLPYSQHPTFFRPDKSLIALNITAQINEKLTPSTFPQWRAQFEALLIGYDLLDYVKGIFPCPSSAGATADELRKTHWVRQDKLILSAILASTSPSITPLIATAKTSHGAWTKLKTLYASRSRTRAMQLKEELTLNQRGNRSITDYLHAVKALADEIAIIDHPISDDDLTLYVLNGLGPDFREIVGPIRARESSLTFEELQDLLVGHEAYLRRLETATQHLVASANYTRTKQYTHGGSNQWPSKQNGPNSHRWSHGPSPGRSSNGAQRDGRRSNNSSGRLNNSNRRYQPKCQLCDQLGHTAKTCPQFNSQNVSANCATTSPGKDKTWLLDSAASHNITGDLSNLSIHSEYDGTDEVILGDGSAQPYFSPSKPVPPLPHQNTQDPHHCLPLFFEAPTPAVPPPSLSGTQPSPPPQEGAPAIVSFSSGNSDNSLCPLFHDCSHALGPSNIQPNPPSDVSLTGSSSPLPFPSHNFSADSNSGSPHNSSNPISPIFPEPPNPPHRTHQMTTRSMNQIFKPKQLHTVSKYPLPQPIEPTSVSQAVSHPHWHEAMSNELTALMQHGTWDLVLPPSNCKPVGCKWVFRVKRKADGSVDRFKACLVAKGYNQRPGVDYKDTFSPVVKPATIRAVLSIAVMNGWSLRQMDVNNAFLNGELTETVFMEQPPGFKDLSKPNHVCRLRKAIYGLKQAPRAWYTALKSAILQLGFYNSKADSSLFIYSQGPTLCYFLVYVDDLVITGNNSIFVASIIKQLGDMFSLKDMGSLHFFLGIELDGTAAVDSSEFRRILGSLQYLSLTRPDISFAVNKLSQFMHKPTSTHWTATKRLLRYLKQTIFHGIQITNAGTPILRTYSDADWAGNIDDRTSTSAYISFLGSNPISWSSKKQRAVARSTTEAEYRALANAASETMWLSTLFKELKFSVTTSPQLLCDNLGATHLSFNPVNHSRMKHIQIDLHFRTEFLRTKIGLADGSSILRGRIREECVDHKTEHI</sequence>
<dbReference type="Pfam" id="PF14223">
    <property type="entry name" value="Retrotran_gag_2"/>
    <property type="match status" value="1"/>
</dbReference>
<dbReference type="PANTHER" id="PTHR11439:SF450">
    <property type="entry name" value="REVERSE TRANSCRIPTASE TY1_COPIA-TYPE DOMAIN-CONTAINING PROTEIN"/>
    <property type="match status" value="1"/>
</dbReference>
<reference evidence="5" key="1">
    <citation type="submission" date="2018-02" db="EMBL/GenBank/DDBJ databases">
        <authorList>
            <person name="Cohen D.B."/>
            <person name="Kent A.D."/>
        </authorList>
    </citation>
    <scope>NUCLEOTIDE SEQUENCE</scope>
</reference>
<dbReference type="GO" id="GO:0015074">
    <property type="term" value="P:DNA integration"/>
    <property type="evidence" value="ECO:0007669"/>
    <property type="project" value="InterPro"/>
</dbReference>
<feature type="domain" description="CCHC-type" evidence="3">
    <location>
        <begin position="290"/>
        <end position="303"/>
    </location>
</feature>
<dbReference type="SUPFAM" id="SSF57756">
    <property type="entry name" value="Retrovirus zinc finger-like domains"/>
    <property type="match status" value="2"/>
</dbReference>
<dbReference type="Pfam" id="PF07727">
    <property type="entry name" value="RVT_2"/>
    <property type="match status" value="2"/>
</dbReference>
<feature type="compositionally biased region" description="Low complexity" evidence="2">
    <location>
        <begin position="1798"/>
        <end position="1811"/>
    </location>
</feature>
<dbReference type="InterPro" id="IPR012337">
    <property type="entry name" value="RNaseH-like_sf"/>
</dbReference>
<dbReference type="InterPro" id="IPR025724">
    <property type="entry name" value="GAG-pre-integrase_dom"/>
</dbReference>
<dbReference type="PROSITE" id="PS50158">
    <property type="entry name" value="ZF_CCHC"/>
    <property type="match status" value="1"/>
</dbReference>
<protein>
    <recommendedName>
        <fullName evidence="6">Integrase catalytic domain-containing protein</fullName>
    </recommendedName>
</protein>
<proteinExistence type="predicted"/>
<name>A0A2N9IV19_FAGSY</name>
<evidence type="ECO:0000313" key="5">
    <source>
        <dbReference type="EMBL" id="SPD29246.1"/>
    </source>
</evidence>
<feature type="compositionally biased region" description="Pro residues" evidence="2">
    <location>
        <begin position="1812"/>
        <end position="1821"/>
    </location>
</feature>
<feature type="region of interest" description="Disordered" evidence="2">
    <location>
        <begin position="237"/>
        <end position="288"/>
    </location>
</feature>
<dbReference type="GO" id="GO:0008270">
    <property type="term" value="F:zinc ion binding"/>
    <property type="evidence" value="ECO:0007669"/>
    <property type="project" value="UniProtKB-KW"/>
</dbReference>
<dbReference type="SUPFAM" id="SSF56672">
    <property type="entry name" value="DNA/RNA polymerases"/>
    <property type="match status" value="2"/>
</dbReference>
<keyword evidence="1" id="KW-0862">Zinc</keyword>
<evidence type="ECO:0000256" key="1">
    <source>
        <dbReference type="PROSITE-ProRule" id="PRU00047"/>
    </source>
</evidence>
<evidence type="ECO:0000259" key="3">
    <source>
        <dbReference type="PROSITE" id="PS50158"/>
    </source>
</evidence>
<dbReference type="GO" id="GO:0003676">
    <property type="term" value="F:nucleic acid binding"/>
    <property type="evidence" value="ECO:0007669"/>
    <property type="project" value="InterPro"/>
</dbReference>
<organism evidence="5">
    <name type="scientific">Fagus sylvatica</name>
    <name type="common">Beechnut</name>
    <dbReference type="NCBI Taxonomy" id="28930"/>
    <lineage>
        <taxon>Eukaryota</taxon>
        <taxon>Viridiplantae</taxon>
        <taxon>Streptophyta</taxon>
        <taxon>Embryophyta</taxon>
        <taxon>Tracheophyta</taxon>
        <taxon>Spermatophyta</taxon>
        <taxon>Magnoliopsida</taxon>
        <taxon>eudicotyledons</taxon>
        <taxon>Gunneridae</taxon>
        <taxon>Pentapetalae</taxon>
        <taxon>rosids</taxon>
        <taxon>fabids</taxon>
        <taxon>Fagales</taxon>
        <taxon>Fagaceae</taxon>
        <taxon>Fagus</taxon>
    </lineage>
</organism>
<feature type="region of interest" description="Disordered" evidence="2">
    <location>
        <begin position="775"/>
        <end position="816"/>
    </location>
</feature>
<dbReference type="PANTHER" id="PTHR11439">
    <property type="entry name" value="GAG-POL-RELATED RETROTRANSPOSON"/>
    <property type="match status" value="1"/>
</dbReference>
<dbReference type="InterPro" id="IPR036875">
    <property type="entry name" value="Znf_CCHC_sf"/>
</dbReference>
<dbReference type="SMART" id="SM00343">
    <property type="entry name" value="ZnF_C2HC"/>
    <property type="match status" value="2"/>
</dbReference>
<dbReference type="InterPro" id="IPR001584">
    <property type="entry name" value="Integrase_cat-core"/>
</dbReference>
<dbReference type="InterPro" id="IPR057670">
    <property type="entry name" value="SH3_retrovirus"/>
</dbReference>
<dbReference type="Pfam" id="PF25597">
    <property type="entry name" value="SH3_retrovirus"/>
    <property type="match status" value="1"/>
</dbReference>
<feature type="compositionally biased region" description="Polar residues" evidence="2">
    <location>
        <begin position="1768"/>
        <end position="1797"/>
    </location>
</feature>
<dbReference type="Pfam" id="PF13976">
    <property type="entry name" value="gag_pre-integrs"/>
    <property type="match status" value="1"/>
</dbReference>
<feature type="compositionally biased region" description="Polar residues" evidence="2">
    <location>
        <begin position="1554"/>
        <end position="1573"/>
    </location>
</feature>
<dbReference type="InterPro" id="IPR013103">
    <property type="entry name" value="RVT_2"/>
</dbReference>
<keyword evidence="1" id="KW-0863">Zinc-finger</keyword>
<feature type="compositionally biased region" description="Low complexity" evidence="2">
    <location>
        <begin position="780"/>
        <end position="802"/>
    </location>
</feature>
<feature type="region of interest" description="Disordered" evidence="2">
    <location>
        <begin position="1554"/>
        <end position="1607"/>
    </location>
</feature>
<feature type="compositionally biased region" description="Polar residues" evidence="2">
    <location>
        <begin position="257"/>
        <end position="283"/>
    </location>
</feature>
<evidence type="ECO:0008006" key="6">
    <source>
        <dbReference type="Google" id="ProtNLM"/>
    </source>
</evidence>
<dbReference type="PROSITE" id="PS50994">
    <property type="entry name" value="INTEGRASE"/>
    <property type="match status" value="1"/>
</dbReference>